<dbReference type="InterPro" id="IPR001353">
    <property type="entry name" value="Proteasome_sua/b"/>
</dbReference>
<accession>A0A0F9QVI7</accession>
<sequence>MINNNIDHRFSNDKEFNKAIQTGTTTVGIIVKGGVIIGTESQASAGTVVASKQAQKLFEINKFTAA</sequence>
<dbReference type="GO" id="GO:0051603">
    <property type="term" value="P:proteolysis involved in protein catabolic process"/>
    <property type="evidence" value="ECO:0007669"/>
    <property type="project" value="InterPro"/>
</dbReference>
<reference evidence="1" key="1">
    <citation type="journal article" date="2015" name="Nature">
        <title>Complex archaea that bridge the gap between prokaryotes and eukaryotes.</title>
        <authorList>
            <person name="Spang A."/>
            <person name="Saw J.H."/>
            <person name="Jorgensen S.L."/>
            <person name="Zaremba-Niedzwiedzka K."/>
            <person name="Martijn J."/>
            <person name="Lind A.E."/>
            <person name="van Eijk R."/>
            <person name="Schleper C."/>
            <person name="Guy L."/>
            <person name="Ettema T.J."/>
        </authorList>
    </citation>
    <scope>NUCLEOTIDE SEQUENCE</scope>
</reference>
<dbReference type="Gene3D" id="3.60.20.10">
    <property type="entry name" value="Glutamine Phosphoribosylpyrophosphate, subunit 1, domain 1"/>
    <property type="match status" value="1"/>
</dbReference>
<dbReference type="SUPFAM" id="SSF56235">
    <property type="entry name" value="N-terminal nucleophile aminohydrolases (Ntn hydrolases)"/>
    <property type="match status" value="1"/>
</dbReference>
<dbReference type="InterPro" id="IPR029055">
    <property type="entry name" value="Ntn_hydrolases_N"/>
</dbReference>
<dbReference type="EMBL" id="LAZR01001674">
    <property type="protein sequence ID" value="KKN40992.1"/>
    <property type="molecule type" value="Genomic_DNA"/>
</dbReference>
<gene>
    <name evidence="1" type="ORF">LCGC14_0727650</name>
</gene>
<dbReference type="AlphaFoldDB" id="A0A0F9QVI7"/>
<proteinExistence type="predicted"/>
<dbReference type="GO" id="GO:0005839">
    <property type="term" value="C:proteasome core complex"/>
    <property type="evidence" value="ECO:0007669"/>
    <property type="project" value="InterPro"/>
</dbReference>
<protein>
    <submittedName>
        <fullName evidence="1">Uncharacterized protein</fullName>
    </submittedName>
</protein>
<organism evidence="1">
    <name type="scientific">marine sediment metagenome</name>
    <dbReference type="NCBI Taxonomy" id="412755"/>
    <lineage>
        <taxon>unclassified sequences</taxon>
        <taxon>metagenomes</taxon>
        <taxon>ecological metagenomes</taxon>
    </lineage>
</organism>
<comment type="caution">
    <text evidence="1">The sequence shown here is derived from an EMBL/GenBank/DDBJ whole genome shotgun (WGS) entry which is preliminary data.</text>
</comment>
<evidence type="ECO:0000313" key="1">
    <source>
        <dbReference type="EMBL" id="KKN40992.1"/>
    </source>
</evidence>
<dbReference type="Pfam" id="PF00227">
    <property type="entry name" value="Proteasome"/>
    <property type="match status" value="1"/>
</dbReference>
<feature type="non-terminal residue" evidence="1">
    <location>
        <position position="66"/>
    </location>
</feature>
<name>A0A0F9QVI7_9ZZZZ</name>